<feature type="domain" description="Catalase core" evidence="1">
    <location>
        <begin position="4"/>
        <end position="45"/>
    </location>
</feature>
<dbReference type="Proteomes" id="UP000305881">
    <property type="component" value="Chromosome"/>
</dbReference>
<dbReference type="EMBL" id="CP035467">
    <property type="protein sequence ID" value="QCW84897.1"/>
    <property type="molecule type" value="Genomic_DNA"/>
</dbReference>
<accession>A0A4P9UTU9</accession>
<organism evidence="2 3">
    <name type="scientific">Methylotuvimicrobium buryatense</name>
    <name type="common">Methylomicrobium buryatense</name>
    <dbReference type="NCBI Taxonomy" id="95641"/>
    <lineage>
        <taxon>Bacteria</taxon>
        <taxon>Pseudomonadati</taxon>
        <taxon>Pseudomonadota</taxon>
        <taxon>Gammaproteobacteria</taxon>
        <taxon>Methylococcales</taxon>
        <taxon>Methylococcaceae</taxon>
        <taxon>Methylotuvimicrobium</taxon>
    </lineage>
</organism>
<dbReference type="Pfam" id="PF00199">
    <property type="entry name" value="Catalase"/>
    <property type="match status" value="1"/>
</dbReference>
<protein>
    <submittedName>
        <fullName evidence="2">Catalase</fullName>
        <ecNumber evidence="2">1.11.1.6</ecNumber>
    </submittedName>
</protein>
<reference evidence="3" key="1">
    <citation type="journal article" date="2019" name="J. Bacteriol.">
        <title>A Mutagenic Screen Identifies a TonB-Dependent Receptor Required for the Lanthanide Metal Switch in the Type I Methanotroph 'Methylotuvimicrobium buryatense' 5GB1C.</title>
        <authorList>
            <person name="Groom J.D."/>
            <person name="Ford S.M."/>
            <person name="Pesesky M.W."/>
            <person name="Lidstrom M.E."/>
        </authorList>
    </citation>
    <scope>NUCLEOTIDE SEQUENCE [LARGE SCALE GENOMIC DNA]</scope>
    <source>
        <strain evidence="3">5GB1C</strain>
    </source>
</reference>
<dbReference type="KEGG" id="mbur:EQU24_17505"/>
<dbReference type="EC" id="1.11.1.6" evidence="2"/>
<keyword evidence="2" id="KW-0560">Oxidoreductase</keyword>
<dbReference type="InterPro" id="IPR020835">
    <property type="entry name" value="Catalase_sf"/>
</dbReference>
<keyword evidence="2" id="KW-0575">Peroxidase</keyword>
<dbReference type="InterPro" id="IPR011614">
    <property type="entry name" value="Catalase_core"/>
</dbReference>
<evidence type="ECO:0000259" key="1">
    <source>
        <dbReference type="Pfam" id="PF00199"/>
    </source>
</evidence>
<proteinExistence type="predicted"/>
<gene>
    <name evidence="2" type="ORF">EQU24_17505</name>
</gene>
<name>A0A4P9UTU9_METBY</name>
<evidence type="ECO:0000313" key="3">
    <source>
        <dbReference type="Proteomes" id="UP000305881"/>
    </source>
</evidence>
<evidence type="ECO:0000313" key="2">
    <source>
        <dbReference type="EMBL" id="QCW84897.1"/>
    </source>
</evidence>
<sequence length="47" mass="4904">MLGTESLKKYITAKVLTEVGEQTPMFTSISALAGGLGSADLPRDASF</sequence>
<dbReference type="Gene3D" id="2.40.180.10">
    <property type="entry name" value="Catalase core domain"/>
    <property type="match status" value="1"/>
</dbReference>
<dbReference type="RefSeq" id="WP_138767344.1">
    <property type="nucleotide sequence ID" value="NZ_CP035467.1"/>
</dbReference>
<dbReference type="GO" id="GO:0020037">
    <property type="term" value="F:heme binding"/>
    <property type="evidence" value="ECO:0007669"/>
    <property type="project" value="InterPro"/>
</dbReference>
<dbReference type="GO" id="GO:0004096">
    <property type="term" value="F:catalase activity"/>
    <property type="evidence" value="ECO:0007669"/>
    <property type="project" value="UniProtKB-EC"/>
</dbReference>
<dbReference type="AlphaFoldDB" id="A0A4P9UTU9"/>
<keyword evidence="3" id="KW-1185">Reference proteome</keyword>
<dbReference type="SUPFAM" id="SSF56634">
    <property type="entry name" value="Heme-dependent catalase-like"/>
    <property type="match status" value="1"/>
</dbReference>
<dbReference type="OrthoDB" id="9761719at2"/>